<protein>
    <recommendedName>
        <fullName evidence="4">Peptidyl-prolyl cis-trans isomerase</fullName>
        <shortName evidence="4">PPIase</shortName>
        <ecNumber evidence="4">5.2.1.8</ecNumber>
    </recommendedName>
</protein>
<dbReference type="PRINTS" id="PR00153">
    <property type="entry name" value="CSAPPISMRASE"/>
</dbReference>
<dbReference type="SUPFAM" id="SSF50891">
    <property type="entry name" value="Cyclophilin-like"/>
    <property type="match status" value="1"/>
</dbReference>
<dbReference type="GO" id="GO:0003755">
    <property type="term" value="F:peptidyl-prolyl cis-trans isomerase activity"/>
    <property type="evidence" value="ECO:0000318"/>
    <property type="project" value="GO_Central"/>
</dbReference>
<feature type="domain" description="PPIase cyclophilin-type" evidence="5">
    <location>
        <begin position="49"/>
        <end position="213"/>
    </location>
</feature>
<dbReference type="AlphaFoldDB" id="A0A0K9P3J4"/>
<evidence type="ECO:0000313" key="6">
    <source>
        <dbReference type="EMBL" id="KMZ62802.1"/>
    </source>
</evidence>
<comment type="similarity">
    <text evidence="1 4">Belongs to the cyclophilin-type PPIase family.</text>
</comment>
<dbReference type="PANTHER" id="PTHR11071">
    <property type="entry name" value="PEPTIDYL-PROLYL CIS-TRANS ISOMERASE"/>
    <property type="match status" value="1"/>
</dbReference>
<dbReference type="InterPro" id="IPR002130">
    <property type="entry name" value="Cyclophilin-type_PPIase_dom"/>
</dbReference>
<organism evidence="6 7">
    <name type="scientific">Zostera marina</name>
    <name type="common">Eelgrass</name>
    <dbReference type="NCBI Taxonomy" id="29655"/>
    <lineage>
        <taxon>Eukaryota</taxon>
        <taxon>Viridiplantae</taxon>
        <taxon>Streptophyta</taxon>
        <taxon>Embryophyta</taxon>
        <taxon>Tracheophyta</taxon>
        <taxon>Spermatophyta</taxon>
        <taxon>Magnoliopsida</taxon>
        <taxon>Liliopsida</taxon>
        <taxon>Zosteraceae</taxon>
        <taxon>Zostera</taxon>
    </lineage>
</organism>
<dbReference type="InterPro" id="IPR020892">
    <property type="entry name" value="Cyclophilin-type_PPIase_CS"/>
</dbReference>
<dbReference type="GO" id="GO:0005737">
    <property type="term" value="C:cytoplasm"/>
    <property type="evidence" value="ECO:0000318"/>
    <property type="project" value="GO_Central"/>
</dbReference>
<dbReference type="FunFam" id="2.40.100.10:FF:000030">
    <property type="entry name" value="Peptidyl-prolyl cis-trans isomerase"/>
    <property type="match status" value="1"/>
</dbReference>
<dbReference type="OMA" id="CSIINSG"/>
<comment type="function">
    <text evidence="4">PPIases accelerate the folding of proteins. It catalyzes the cis-trans isomerization of proline imidic peptide bonds in oligopeptides.</text>
</comment>
<dbReference type="GO" id="GO:0006457">
    <property type="term" value="P:protein folding"/>
    <property type="evidence" value="ECO:0000318"/>
    <property type="project" value="GO_Central"/>
</dbReference>
<evidence type="ECO:0000313" key="7">
    <source>
        <dbReference type="Proteomes" id="UP000036987"/>
    </source>
</evidence>
<dbReference type="EMBL" id="LFYR01001311">
    <property type="protein sequence ID" value="KMZ62802.1"/>
    <property type="molecule type" value="Genomic_DNA"/>
</dbReference>
<evidence type="ECO:0000256" key="4">
    <source>
        <dbReference type="RuleBase" id="RU363019"/>
    </source>
</evidence>
<evidence type="ECO:0000256" key="3">
    <source>
        <dbReference type="ARBA" id="ARBA00023235"/>
    </source>
</evidence>
<evidence type="ECO:0000256" key="1">
    <source>
        <dbReference type="ARBA" id="ARBA00007365"/>
    </source>
</evidence>
<dbReference type="Pfam" id="PF00160">
    <property type="entry name" value="Pro_isomerase"/>
    <property type="match status" value="1"/>
</dbReference>
<dbReference type="Proteomes" id="UP000036987">
    <property type="component" value="Unassembled WGS sequence"/>
</dbReference>
<dbReference type="EC" id="5.2.1.8" evidence="4"/>
<name>A0A0K9P3J4_ZOSMR</name>
<dbReference type="OrthoDB" id="193499at2759"/>
<keyword evidence="2 4" id="KW-0697">Rotamase</keyword>
<dbReference type="STRING" id="29655.A0A0K9P3J4"/>
<proteinExistence type="inferred from homology"/>
<gene>
    <name evidence="6" type="ORF">ZOSMA_442G00040</name>
</gene>
<dbReference type="PROSITE" id="PS00170">
    <property type="entry name" value="CSA_PPIASE_1"/>
    <property type="match status" value="1"/>
</dbReference>
<comment type="caution">
    <text evidence="6">The sequence shown here is derived from an EMBL/GenBank/DDBJ whole genome shotgun (WGS) entry which is preliminary data.</text>
</comment>
<dbReference type="InterPro" id="IPR029000">
    <property type="entry name" value="Cyclophilin-like_dom_sf"/>
</dbReference>
<dbReference type="Gene3D" id="2.40.100.10">
    <property type="entry name" value="Cyclophilin-like"/>
    <property type="match status" value="1"/>
</dbReference>
<keyword evidence="3 4" id="KW-0413">Isomerase</keyword>
<evidence type="ECO:0000256" key="2">
    <source>
        <dbReference type="ARBA" id="ARBA00023110"/>
    </source>
</evidence>
<dbReference type="GO" id="GO:0016018">
    <property type="term" value="F:cyclosporin A binding"/>
    <property type="evidence" value="ECO:0000318"/>
    <property type="project" value="GO_Central"/>
</dbReference>
<dbReference type="PROSITE" id="PS50072">
    <property type="entry name" value="CSA_PPIASE_2"/>
    <property type="match status" value="1"/>
</dbReference>
<accession>A0A0K9P3J4</accession>
<reference evidence="7" key="1">
    <citation type="journal article" date="2016" name="Nature">
        <title>The genome of the seagrass Zostera marina reveals angiosperm adaptation to the sea.</title>
        <authorList>
            <person name="Olsen J.L."/>
            <person name="Rouze P."/>
            <person name="Verhelst B."/>
            <person name="Lin Y.-C."/>
            <person name="Bayer T."/>
            <person name="Collen J."/>
            <person name="Dattolo E."/>
            <person name="De Paoli E."/>
            <person name="Dittami S."/>
            <person name="Maumus F."/>
            <person name="Michel G."/>
            <person name="Kersting A."/>
            <person name="Lauritano C."/>
            <person name="Lohaus R."/>
            <person name="Toepel M."/>
            <person name="Tonon T."/>
            <person name="Vanneste K."/>
            <person name="Amirebrahimi M."/>
            <person name="Brakel J."/>
            <person name="Bostroem C."/>
            <person name="Chovatia M."/>
            <person name="Grimwood J."/>
            <person name="Jenkins J.W."/>
            <person name="Jueterbock A."/>
            <person name="Mraz A."/>
            <person name="Stam W.T."/>
            <person name="Tice H."/>
            <person name="Bornberg-Bauer E."/>
            <person name="Green P.J."/>
            <person name="Pearson G.A."/>
            <person name="Procaccini G."/>
            <person name="Duarte C.M."/>
            <person name="Schmutz J."/>
            <person name="Reusch T.B.H."/>
            <person name="Van de Peer Y."/>
        </authorList>
    </citation>
    <scope>NUCLEOTIDE SEQUENCE [LARGE SCALE GENOMIC DNA]</scope>
    <source>
        <strain evidence="7">cv. Finnish</strain>
    </source>
</reference>
<comment type="catalytic activity">
    <reaction evidence="4">
        <text>[protein]-peptidylproline (omega=180) = [protein]-peptidylproline (omega=0)</text>
        <dbReference type="Rhea" id="RHEA:16237"/>
        <dbReference type="Rhea" id="RHEA-COMP:10747"/>
        <dbReference type="Rhea" id="RHEA-COMP:10748"/>
        <dbReference type="ChEBI" id="CHEBI:83833"/>
        <dbReference type="ChEBI" id="CHEBI:83834"/>
        <dbReference type="EC" id="5.2.1.8"/>
    </reaction>
</comment>
<keyword evidence="7" id="KW-1185">Reference proteome</keyword>
<dbReference type="PANTHER" id="PTHR11071:SF449">
    <property type="entry name" value="PEPTIDYL-PROLYL CIS-TRANS ISOMERASE CYP21-1"/>
    <property type="match status" value="1"/>
</dbReference>
<sequence length="225" mass="24782">MRLEVSVLLIVLGVFIVAFFVSHKHQVFVVVEQAKFELGQIPEVTHRAFLDVDIGKQRAGRIVIGLYGNIVPKTVANFLALCEGKKGKSKSGKRLRYRGTSFHRIIPGFMIQGGDITQSDGKGYESIYGGTFPDENFKIKQSHPGLIAMVNDGPDTNGSQFFITTVKAYWLDGEHVVFGRVIDGMDTVYAIEGAAGTYSGKPRRKVTIANCGEIPRGDWDKEEGN</sequence>
<evidence type="ECO:0000259" key="5">
    <source>
        <dbReference type="PROSITE" id="PS50072"/>
    </source>
</evidence>